<dbReference type="SUPFAM" id="SSF142338">
    <property type="entry name" value="CofD-like"/>
    <property type="match status" value="1"/>
</dbReference>
<dbReference type="PANTHER" id="PTHR30135:SF3">
    <property type="entry name" value="GLUCONEOGENESIS FACTOR-RELATED"/>
    <property type="match status" value="1"/>
</dbReference>
<evidence type="ECO:0000313" key="3">
    <source>
        <dbReference type="Proteomes" id="UP001426770"/>
    </source>
</evidence>
<dbReference type="RefSeq" id="WP_286216111.1">
    <property type="nucleotide sequence ID" value="NZ_AP027736.1"/>
</dbReference>
<dbReference type="InterPro" id="IPR010119">
    <property type="entry name" value="Gluconeogen_factor"/>
</dbReference>
<dbReference type="InterPro" id="IPR002882">
    <property type="entry name" value="CofD"/>
</dbReference>
<proteinExistence type="predicted"/>
<keyword evidence="1" id="KW-0963">Cytoplasm</keyword>
<evidence type="ECO:0000313" key="2">
    <source>
        <dbReference type="EMBL" id="GAA5519257.1"/>
    </source>
</evidence>
<dbReference type="Pfam" id="PF01933">
    <property type="entry name" value="CofD"/>
    <property type="match status" value="1"/>
</dbReference>
<reference evidence="2 3" key="1">
    <citation type="submission" date="2024-02" db="EMBL/GenBank/DDBJ databases">
        <title>Lysinimicrobium sediminis NBRC 112286.</title>
        <authorList>
            <person name="Ichikawa N."/>
            <person name="Katano-Makiyama Y."/>
            <person name="Hidaka K."/>
        </authorList>
    </citation>
    <scope>NUCLEOTIDE SEQUENCE [LARGE SCALE GENOMIC DNA]</scope>
    <source>
        <strain evidence="2 3">NBRC 112286</strain>
    </source>
</reference>
<name>A0ABP9WHE9_9MICO</name>
<dbReference type="Proteomes" id="UP001426770">
    <property type="component" value="Unassembled WGS sequence"/>
</dbReference>
<dbReference type="InterPro" id="IPR038136">
    <property type="entry name" value="CofD-like_dom_sf"/>
</dbReference>
<dbReference type="CDD" id="cd07187">
    <property type="entry name" value="YvcK_like"/>
    <property type="match status" value="1"/>
</dbReference>
<dbReference type="NCBIfam" id="TIGR01826">
    <property type="entry name" value="CofD_related"/>
    <property type="match status" value="1"/>
</dbReference>
<comment type="caution">
    <text evidence="2">The sequence shown here is derived from an EMBL/GenBank/DDBJ whole genome shotgun (WGS) entry which is preliminary data.</text>
</comment>
<evidence type="ECO:0000256" key="1">
    <source>
        <dbReference type="ARBA" id="ARBA00022490"/>
    </source>
</evidence>
<accession>A0ABP9WHE9</accession>
<organism evidence="2 3">
    <name type="scientific">Demequina sediminis</name>
    <dbReference type="NCBI Taxonomy" id="1930058"/>
    <lineage>
        <taxon>Bacteria</taxon>
        <taxon>Bacillati</taxon>
        <taxon>Actinomycetota</taxon>
        <taxon>Actinomycetes</taxon>
        <taxon>Micrococcales</taxon>
        <taxon>Demequinaceae</taxon>
        <taxon>Demequina</taxon>
    </lineage>
</organism>
<gene>
    <name evidence="2" type="ORF">Lsed01_01696</name>
</gene>
<dbReference type="EMBL" id="BAABRR010000008">
    <property type="protein sequence ID" value="GAA5519257.1"/>
    <property type="molecule type" value="Genomic_DNA"/>
</dbReference>
<dbReference type="PANTHER" id="PTHR30135">
    <property type="entry name" value="UNCHARACTERIZED PROTEIN YVCK-RELATED"/>
    <property type="match status" value="1"/>
</dbReference>
<dbReference type="Gene3D" id="3.40.50.10680">
    <property type="entry name" value="CofD-like domains"/>
    <property type="match status" value="1"/>
</dbReference>
<sequence>MTGPQVVALGGGHGLYATLSALRGTCEGLTAVVTVADDGGSSGRIRAEMNVPPPGDLRMALSALCEDTDWGRTWRDVLQWRFATDGPLDGHAVGNLLIAGLWDRSGGIVEGLDWVARLLRCEGRVLPVSTEPITVSAQVARDGRVEKVVGQVAVATAEGRMRSLAIEPADPAVPAATLEAIADADAIILGPGSWYTSVLTHFLVPRVAAALTAAGPRTILTLNIAHEDEETAGTDRVDDIEALRAAAPGFAPAVVLADSSHDEPALRSRVEQWGARFVAAPMRAEGTVDRHDPLVLREQYRDLVTWVAGGGALAR</sequence>
<protein>
    <submittedName>
        <fullName evidence="2">Gluconeogenesis factor</fullName>
    </submittedName>
</protein>
<keyword evidence="3" id="KW-1185">Reference proteome</keyword>